<proteinExistence type="predicted"/>
<gene>
    <name evidence="2" type="primary">AUGUSTUS-3.0.2_34765</name>
    <name evidence="2" type="ORF">TcasGA2_TC034765</name>
</gene>
<organism evidence="2 3">
    <name type="scientific">Tribolium castaneum</name>
    <name type="common">Red flour beetle</name>
    <dbReference type="NCBI Taxonomy" id="7070"/>
    <lineage>
        <taxon>Eukaryota</taxon>
        <taxon>Metazoa</taxon>
        <taxon>Ecdysozoa</taxon>
        <taxon>Arthropoda</taxon>
        <taxon>Hexapoda</taxon>
        <taxon>Insecta</taxon>
        <taxon>Pterygota</taxon>
        <taxon>Neoptera</taxon>
        <taxon>Endopterygota</taxon>
        <taxon>Coleoptera</taxon>
        <taxon>Polyphaga</taxon>
        <taxon>Cucujiformia</taxon>
        <taxon>Tenebrionidae</taxon>
        <taxon>Tenebrionidae incertae sedis</taxon>
        <taxon>Tribolium</taxon>
    </lineage>
</organism>
<dbReference type="AlphaFoldDB" id="A0A139WF90"/>
<protein>
    <submittedName>
        <fullName evidence="2">Uncharacterized protein</fullName>
    </submittedName>
</protein>
<sequence length="98" mass="11116">MTNEGVISVKICKNNVILKCLSETIQLKNHNWGNYMKSLKAVQKNVNLSLTELVEQEKAGDEQMNEDYDEDEEDDESSETTKRKSHDGEATSPKKAKI</sequence>
<evidence type="ECO:0000313" key="3">
    <source>
        <dbReference type="Proteomes" id="UP000007266"/>
    </source>
</evidence>
<dbReference type="InParanoid" id="A0A139WF90"/>
<keyword evidence="3" id="KW-1185">Reference proteome</keyword>
<feature type="compositionally biased region" description="Acidic residues" evidence="1">
    <location>
        <begin position="63"/>
        <end position="78"/>
    </location>
</feature>
<dbReference type="EMBL" id="KQ971352">
    <property type="protein sequence ID" value="KYB26623.1"/>
    <property type="molecule type" value="Genomic_DNA"/>
</dbReference>
<accession>A0A139WF90</accession>
<evidence type="ECO:0000256" key="1">
    <source>
        <dbReference type="SAM" id="MobiDB-lite"/>
    </source>
</evidence>
<evidence type="ECO:0000313" key="2">
    <source>
        <dbReference type="EMBL" id="KYB26623.1"/>
    </source>
</evidence>
<feature type="compositionally biased region" description="Basic and acidic residues" evidence="1">
    <location>
        <begin position="79"/>
        <end position="89"/>
    </location>
</feature>
<name>A0A139WF90_TRICA</name>
<reference evidence="2 3" key="1">
    <citation type="journal article" date="2008" name="Nature">
        <title>The genome of the model beetle and pest Tribolium castaneum.</title>
        <authorList>
            <consortium name="Tribolium Genome Sequencing Consortium"/>
            <person name="Richards S."/>
            <person name="Gibbs R.A."/>
            <person name="Weinstock G.M."/>
            <person name="Brown S.J."/>
            <person name="Denell R."/>
            <person name="Beeman R.W."/>
            <person name="Gibbs R."/>
            <person name="Beeman R.W."/>
            <person name="Brown S.J."/>
            <person name="Bucher G."/>
            <person name="Friedrich M."/>
            <person name="Grimmelikhuijzen C.J."/>
            <person name="Klingler M."/>
            <person name="Lorenzen M."/>
            <person name="Richards S."/>
            <person name="Roth S."/>
            <person name="Schroder R."/>
            <person name="Tautz D."/>
            <person name="Zdobnov E.M."/>
            <person name="Muzny D."/>
            <person name="Gibbs R.A."/>
            <person name="Weinstock G.M."/>
            <person name="Attaway T."/>
            <person name="Bell S."/>
            <person name="Buhay C.J."/>
            <person name="Chandrabose M.N."/>
            <person name="Chavez D."/>
            <person name="Clerk-Blankenburg K.P."/>
            <person name="Cree A."/>
            <person name="Dao M."/>
            <person name="Davis C."/>
            <person name="Chacko J."/>
            <person name="Dinh H."/>
            <person name="Dugan-Rocha S."/>
            <person name="Fowler G."/>
            <person name="Garner T.T."/>
            <person name="Garnes J."/>
            <person name="Gnirke A."/>
            <person name="Hawes A."/>
            <person name="Hernandez J."/>
            <person name="Hines S."/>
            <person name="Holder M."/>
            <person name="Hume J."/>
            <person name="Jhangiani S.N."/>
            <person name="Joshi V."/>
            <person name="Khan Z.M."/>
            <person name="Jackson L."/>
            <person name="Kovar C."/>
            <person name="Kowis A."/>
            <person name="Lee S."/>
            <person name="Lewis L.R."/>
            <person name="Margolis J."/>
            <person name="Morgan M."/>
            <person name="Nazareth L.V."/>
            <person name="Nguyen N."/>
            <person name="Okwuonu G."/>
            <person name="Parker D."/>
            <person name="Richards S."/>
            <person name="Ruiz S.J."/>
            <person name="Santibanez J."/>
            <person name="Savard J."/>
            <person name="Scherer S.E."/>
            <person name="Schneider B."/>
            <person name="Sodergren E."/>
            <person name="Tautz D."/>
            <person name="Vattahil S."/>
            <person name="Villasana D."/>
            <person name="White C.S."/>
            <person name="Wright R."/>
            <person name="Park Y."/>
            <person name="Beeman R.W."/>
            <person name="Lord J."/>
            <person name="Oppert B."/>
            <person name="Lorenzen M."/>
            <person name="Brown S."/>
            <person name="Wang L."/>
            <person name="Savard J."/>
            <person name="Tautz D."/>
            <person name="Richards S."/>
            <person name="Weinstock G."/>
            <person name="Gibbs R.A."/>
            <person name="Liu Y."/>
            <person name="Worley K."/>
            <person name="Weinstock G."/>
            <person name="Elsik C.G."/>
            <person name="Reese J.T."/>
            <person name="Elhaik E."/>
            <person name="Landan G."/>
            <person name="Graur D."/>
            <person name="Arensburger P."/>
            <person name="Atkinson P."/>
            <person name="Beeman R.W."/>
            <person name="Beidler J."/>
            <person name="Brown S.J."/>
            <person name="Demuth J.P."/>
            <person name="Drury D.W."/>
            <person name="Du Y.Z."/>
            <person name="Fujiwara H."/>
            <person name="Lorenzen M."/>
            <person name="Maselli V."/>
            <person name="Osanai M."/>
            <person name="Park Y."/>
            <person name="Robertson H.M."/>
            <person name="Tu Z."/>
            <person name="Wang J.J."/>
            <person name="Wang S."/>
            <person name="Richards S."/>
            <person name="Song H."/>
            <person name="Zhang L."/>
            <person name="Sodergren E."/>
            <person name="Werner D."/>
            <person name="Stanke M."/>
            <person name="Morgenstern B."/>
            <person name="Solovyev V."/>
            <person name="Kosarev P."/>
            <person name="Brown G."/>
            <person name="Chen H.C."/>
            <person name="Ermolaeva O."/>
            <person name="Hlavina W."/>
            <person name="Kapustin Y."/>
            <person name="Kiryutin B."/>
            <person name="Kitts P."/>
            <person name="Maglott D."/>
            <person name="Pruitt K."/>
            <person name="Sapojnikov V."/>
            <person name="Souvorov A."/>
            <person name="Mackey A.J."/>
            <person name="Waterhouse R.M."/>
            <person name="Wyder S."/>
            <person name="Zdobnov E.M."/>
            <person name="Zdobnov E.M."/>
            <person name="Wyder S."/>
            <person name="Kriventseva E.V."/>
            <person name="Kadowaki T."/>
            <person name="Bork P."/>
            <person name="Aranda M."/>
            <person name="Bao R."/>
            <person name="Beermann A."/>
            <person name="Berns N."/>
            <person name="Bolognesi R."/>
            <person name="Bonneton F."/>
            <person name="Bopp D."/>
            <person name="Brown S.J."/>
            <person name="Bucher G."/>
            <person name="Butts T."/>
            <person name="Chaumot A."/>
            <person name="Denell R.E."/>
            <person name="Ferrier D.E."/>
            <person name="Friedrich M."/>
            <person name="Gordon C.M."/>
            <person name="Jindra M."/>
            <person name="Klingler M."/>
            <person name="Lan Q."/>
            <person name="Lattorff H.M."/>
            <person name="Laudet V."/>
            <person name="von Levetsow C."/>
            <person name="Liu Z."/>
            <person name="Lutz R."/>
            <person name="Lynch J.A."/>
            <person name="da Fonseca R.N."/>
            <person name="Posnien N."/>
            <person name="Reuter R."/>
            <person name="Roth S."/>
            <person name="Savard J."/>
            <person name="Schinko J.B."/>
            <person name="Schmitt C."/>
            <person name="Schoppmeier M."/>
            <person name="Schroder R."/>
            <person name="Shippy T.D."/>
            <person name="Simonnet F."/>
            <person name="Marques-Souza H."/>
            <person name="Tautz D."/>
            <person name="Tomoyasu Y."/>
            <person name="Trauner J."/>
            <person name="Van der Zee M."/>
            <person name="Vervoort M."/>
            <person name="Wittkopp N."/>
            <person name="Wimmer E.A."/>
            <person name="Yang X."/>
            <person name="Jones A.K."/>
            <person name="Sattelle D.B."/>
            <person name="Ebert P.R."/>
            <person name="Nelson D."/>
            <person name="Scott J.G."/>
            <person name="Beeman R.W."/>
            <person name="Muthukrishnan S."/>
            <person name="Kramer K.J."/>
            <person name="Arakane Y."/>
            <person name="Beeman R.W."/>
            <person name="Zhu Q."/>
            <person name="Hogenkamp D."/>
            <person name="Dixit R."/>
            <person name="Oppert B."/>
            <person name="Jiang H."/>
            <person name="Zou Z."/>
            <person name="Marshall J."/>
            <person name="Elpidina E."/>
            <person name="Vinokurov K."/>
            <person name="Oppert C."/>
            <person name="Zou Z."/>
            <person name="Evans J."/>
            <person name="Lu Z."/>
            <person name="Zhao P."/>
            <person name="Sumathipala N."/>
            <person name="Altincicek B."/>
            <person name="Vilcinskas A."/>
            <person name="Williams M."/>
            <person name="Hultmark D."/>
            <person name="Hetru C."/>
            <person name="Jiang H."/>
            <person name="Grimmelikhuijzen C.J."/>
            <person name="Hauser F."/>
            <person name="Cazzamali G."/>
            <person name="Williamson M."/>
            <person name="Park Y."/>
            <person name="Li B."/>
            <person name="Tanaka Y."/>
            <person name="Predel R."/>
            <person name="Neupert S."/>
            <person name="Schachtner J."/>
            <person name="Verleyen P."/>
            <person name="Raible F."/>
            <person name="Bork P."/>
            <person name="Friedrich M."/>
            <person name="Walden K.K."/>
            <person name="Robertson H.M."/>
            <person name="Angeli S."/>
            <person name="Foret S."/>
            <person name="Bucher G."/>
            <person name="Schuetz S."/>
            <person name="Maleszka R."/>
            <person name="Wimmer E.A."/>
            <person name="Beeman R.W."/>
            <person name="Lorenzen M."/>
            <person name="Tomoyasu Y."/>
            <person name="Miller S.C."/>
            <person name="Grossmann D."/>
            <person name="Bucher G."/>
        </authorList>
    </citation>
    <scope>NUCLEOTIDE SEQUENCE [LARGE SCALE GENOMIC DNA]</scope>
    <source>
        <strain evidence="2 3">Georgia GA2</strain>
    </source>
</reference>
<dbReference type="Proteomes" id="UP000007266">
    <property type="component" value="Linkage group 7"/>
</dbReference>
<feature type="region of interest" description="Disordered" evidence="1">
    <location>
        <begin position="54"/>
        <end position="98"/>
    </location>
</feature>
<reference evidence="2 3" key="2">
    <citation type="journal article" date="2010" name="Nucleic Acids Res.">
        <title>BeetleBase in 2010: revisions to provide comprehensive genomic information for Tribolium castaneum.</title>
        <authorList>
            <person name="Kim H.S."/>
            <person name="Murphy T."/>
            <person name="Xia J."/>
            <person name="Caragea D."/>
            <person name="Park Y."/>
            <person name="Beeman R.W."/>
            <person name="Lorenzen M.D."/>
            <person name="Butcher S."/>
            <person name="Manak J.R."/>
            <person name="Brown S.J."/>
        </authorList>
    </citation>
    <scope>GENOME REANNOTATION</scope>
    <source>
        <strain evidence="2 3">Georgia GA2</strain>
    </source>
</reference>